<dbReference type="GO" id="GO:0005524">
    <property type="term" value="F:ATP binding"/>
    <property type="evidence" value="ECO:0007669"/>
    <property type="project" value="UniProtKB-KW"/>
</dbReference>
<feature type="binding site" evidence="6">
    <location>
        <begin position="298"/>
        <end position="302"/>
    </location>
    <ligand>
        <name>ATP</name>
        <dbReference type="ChEBI" id="CHEBI:30616"/>
    </ligand>
</feature>
<dbReference type="PANTHER" id="PTHR21060:SF15">
    <property type="entry name" value="ACETATE KINASE-RELATED"/>
    <property type="match status" value="1"/>
</dbReference>
<dbReference type="SUPFAM" id="SSF53067">
    <property type="entry name" value="Actin-like ATPase domain"/>
    <property type="match status" value="2"/>
</dbReference>
<dbReference type="Pfam" id="PF00871">
    <property type="entry name" value="Acetate_kinase"/>
    <property type="match status" value="1"/>
</dbReference>
<evidence type="ECO:0000256" key="2">
    <source>
        <dbReference type="ARBA" id="ARBA00022679"/>
    </source>
</evidence>
<dbReference type="OrthoDB" id="9802453at2"/>
<comment type="cofactor">
    <cofactor evidence="6">
        <name>Mg(2+)</name>
        <dbReference type="ChEBI" id="CHEBI:18420"/>
    </cofactor>
    <cofactor evidence="6">
        <name>Mn(2+)</name>
        <dbReference type="ChEBI" id="CHEBI:29035"/>
    </cofactor>
    <text evidence="6">Mg(2+). Can also accept Mn(2+).</text>
</comment>
<evidence type="ECO:0000313" key="8">
    <source>
        <dbReference type="EMBL" id="TDD35901.1"/>
    </source>
</evidence>
<dbReference type="EC" id="2.7.2.1" evidence="6"/>
<dbReference type="Gene3D" id="3.30.420.40">
    <property type="match status" value="2"/>
</dbReference>
<keyword evidence="4 6" id="KW-0418">Kinase</keyword>
<evidence type="ECO:0000256" key="3">
    <source>
        <dbReference type="ARBA" id="ARBA00022741"/>
    </source>
</evidence>
<dbReference type="PROSITE" id="PS01075">
    <property type="entry name" value="ACETATE_KINASE_1"/>
    <property type="match status" value="1"/>
</dbReference>
<dbReference type="UniPathway" id="UPA00340">
    <property type="reaction ID" value="UER00458"/>
</dbReference>
<comment type="similarity">
    <text evidence="1 6 7">Belongs to the acetokinase family.</text>
</comment>
<sequence length="367" mass="38288">MVVAMRVLTVNAGSSSLKLGLLDGDEAIAEETLERWEGGAEPIRRFLDEHGADAVGHRVVHGGTRIVAATVVDDQVLAYLDSLTELAPLHQPRAIAGLRAALTAAPGTPSVACVDTAFHAGLPVAAATYALPREWNRQWTLRRYGFHGLSHSYAVVRGAEVAGFPPREGRVLCCHLGAGASMAAVRDGRCVDTTMGFTPEEGLVMNTRSGTVDPGLLGWLMTTKNVAPKELFDVLATKSGLAGLAGGTGDLRDVLEARERGDADAAVAFDVYRHSLVRYAGAMVAVLGGLDLLVFTGGIGEHQPPVRAAVCEALGFAGAAVDPALNAAASDDADITAPGAAVRTVVVQAREDLEIARETRAAATVTW</sequence>
<dbReference type="GO" id="GO:0005737">
    <property type="term" value="C:cytoplasm"/>
    <property type="evidence" value="ECO:0007669"/>
    <property type="project" value="UniProtKB-SubCell"/>
</dbReference>
<keyword evidence="3 6" id="KW-0547">Nucleotide-binding</keyword>
<dbReference type="Proteomes" id="UP000294947">
    <property type="component" value="Unassembled WGS sequence"/>
</dbReference>
<comment type="subcellular location">
    <subcellularLocation>
        <location evidence="6">Cytoplasm</location>
    </subcellularLocation>
</comment>
<comment type="caution">
    <text evidence="8">The sequence shown here is derived from an EMBL/GenBank/DDBJ whole genome shotgun (WGS) entry which is preliminary data.</text>
</comment>
<gene>
    <name evidence="6" type="primary">ackA</name>
    <name evidence="8" type="ORF">E1288_42595</name>
</gene>
<name>A0A4R4XW25_9PSEU</name>
<evidence type="ECO:0000313" key="9">
    <source>
        <dbReference type="Proteomes" id="UP000294947"/>
    </source>
</evidence>
<dbReference type="InterPro" id="IPR023865">
    <property type="entry name" value="Aliphatic_acid_kinase_CS"/>
</dbReference>
<dbReference type="GO" id="GO:0008776">
    <property type="term" value="F:acetate kinase activity"/>
    <property type="evidence" value="ECO:0007669"/>
    <property type="project" value="UniProtKB-UniRule"/>
</dbReference>
<dbReference type="InterPro" id="IPR043129">
    <property type="entry name" value="ATPase_NBD"/>
</dbReference>
<accession>A0A4R4XW25</accession>
<keyword evidence="6" id="KW-0963">Cytoplasm</keyword>
<dbReference type="NCBIfam" id="TIGR00016">
    <property type="entry name" value="ackA"/>
    <property type="match status" value="1"/>
</dbReference>
<feature type="binding site" evidence="6">
    <location>
        <begin position="175"/>
        <end position="179"/>
    </location>
    <ligand>
        <name>ATP</name>
        <dbReference type="ChEBI" id="CHEBI:30616"/>
    </ligand>
</feature>
<feature type="site" description="Transition state stabilizer" evidence="6">
    <location>
        <position position="208"/>
    </location>
</feature>
<comment type="subunit">
    <text evidence="6">Homodimer.</text>
</comment>
<dbReference type="InterPro" id="IPR000890">
    <property type="entry name" value="Aliphatic_acid_kin_short-chain"/>
</dbReference>
<protein>
    <recommendedName>
        <fullName evidence="6">Acetate kinase</fullName>
        <ecNumber evidence="6">2.7.2.1</ecNumber>
    </recommendedName>
    <alternativeName>
        <fullName evidence="6">Acetokinase</fullName>
    </alternativeName>
</protein>
<organism evidence="8 9">
    <name type="scientific">Saccharopolyspora elongata</name>
    <dbReference type="NCBI Taxonomy" id="2530387"/>
    <lineage>
        <taxon>Bacteria</taxon>
        <taxon>Bacillati</taxon>
        <taxon>Actinomycetota</taxon>
        <taxon>Actinomycetes</taxon>
        <taxon>Pseudonocardiales</taxon>
        <taxon>Pseudonocardiaceae</taxon>
        <taxon>Saccharopolyspora</taxon>
    </lineage>
</organism>
<dbReference type="GO" id="GO:0000287">
    <property type="term" value="F:magnesium ion binding"/>
    <property type="evidence" value="ECO:0007669"/>
    <property type="project" value="UniProtKB-UniRule"/>
</dbReference>
<keyword evidence="6" id="KW-0460">Magnesium</keyword>
<feature type="binding site" evidence="6">
    <location>
        <position position="351"/>
    </location>
    <ligand>
        <name>Mg(2+)</name>
        <dbReference type="ChEBI" id="CHEBI:18420"/>
    </ligand>
</feature>
<comment type="function">
    <text evidence="6">Catalyzes the formation of acetyl phosphate from acetate and ATP. Can also catalyze the reverse reaction.</text>
</comment>
<dbReference type="GO" id="GO:0006083">
    <property type="term" value="P:acetate metabolic process"/>
    <property type="evidence" value="ECO:0007669"/>
    <property type="project" value="TreeGrafter"/>
</dbReference>
<dbReference type="InterPro" id="IPR004372">
    <property type="entry name" value="Ac/propionate_kinase"/>
</dbReference>
<keyword evidence="5 6" id="KW-0067">ATP-binding</keyword>
<feature type="binding site" evidence="6">
    <location>
        <begin position="250"/>
        <end position="252"/>
    </location>
    <ligand>
        <name>ATP</name>
        <dbReference type="ChEBI" id="CHEBI:30616"/>
    </ligand>
</feature>
<comment type="caution">
    <text evidence="6">Lacks conserved residue(s) required for the propagation of feature annotation.</text>
</comment>
<evidence type="ECO:0000256" key="5">
    <source>
        <dbReference type="ARBA" id="ARBA00022840"/>
    </source>
</evidence>
<dbReference type="PROSITE" id="PS01076">
    <property type="entry name" value="ACETATE_KINASE_2"/>
    <property type="match status" value="1"/>
</dbReference>
<keyword evidence="2 6" id="KW-0808">Transferase</keyword>
<dbReference type="PIRSF" id="PIRSF000722">
    <property type="entry name" value="Acetate_prop_kin"/>
    <property type="match status" value="1"/>
</dbReference>
<feature type="active site" description="Proton donor/acceptor" evidence="6">
    <location>
        <position position="115"/>
    </location>
</feature>
<evidence type="ECO:0000256" key="7">
    <source>
        <dbReference type="RuleBase" id="RU003835"/>
    </source>
</evidence>
<dbReference type="PRINTS" id="PR00471">
    <property type="entry name" value="ACETATEKNASE"/>
</dbReference>
<keyword evidence="6" id="KW-0479">Metal-binding</keyword>
<proteinExistence type="inferred from homology"/>
<dbReference type="GO" id="GO:0006085">
    <property type="term" value="P:acetyl-CoA biosynthetic process"/>
    <property type="evidence" value="ECO:0007669"/>
    <property type="project" value="UniProtKB-UniRule"/>
</dbReference>
<dbReference type="HAMAP" id="MF_00020">
    <property type="entry name" value="Acetate_kinase"/>
    <property type="match status" value="1"/>
</dbReference>
<feature type="site" description="Transition state stabilizer" evidence="6">
    <location>
        <position position="147"/>
    </location>
</feature>
<dbReference type="AlphaFoldDB" id="A0A4R4XW25"/>
<comment type="catalytic activity">
    <reaction evidence="6">
        <text>acetate + ATP = acetyl phosphate + ADP</text>
        <dbReference type="Rhea" id="RHEA:11352"/>
        <dbReference type="ChEBI" id="CHEBI:22191"/>
        <dbReference type="ChEBI" id="CHEBI:30089"/>
        <dbReference type="ChEBI" id="CHEBI:30616"/>
        <dbReference type="ChEBI" id="CHEBI:456216"/>
        <dbReference type="EC" id="2.7.2.1"/>
    </reaction>
</comment>
<comment type="pathway">
    <text evidence="6">Metabolic intermediate biosynthesis; acetyl-CoA biosynthesis; acetyl-CoA from acetate: step 1/2.</text>
</comment>
<dbReference type="EMBL" id="SMKW01000117">
    <property type="protein sequence ID" value="TDD35901.1"/>
    <property type="molecule type" value="Genomic_DNA"/>
</dbReference>
<dbReference type="PANTHER" id="PTHR21060">
    <property type="entry name" value="ACETATE KINASE"/>
    <property type="match status" value="1"/>
</dbReference>
<evidence type="ECO:0000256" key="4">
    <source>
        <dbReference type="ARBA" id="ARBA00022777"/>
    </source>
</evidence>
<keyword evidence="9" id="KW-1185">Reference proteome</keyword>
<reference evidence="8 9" key="1">
    <citation type="submission" date="2019-03" db="EMBL/GenBank/DDBJ databases">
        <title>Draft genome sequences of novel Actinobacteria.</title>
        <authorList>
            <person name="Sahin N."/>
            <person name="Ay H."/>
            <person name="Saygin H."/>
        </authorList>
    </citation>
    <scope>NUCLEOTIDE SEQUENCE [LARGE SCALE GENOMIC DNA]</scope>
    <source>
        <strain evidence="8 9">7K502</strain>
    </source>
</reference>
<feature type="binding site" evidence="6">
    <location>
        <position position="58"/>
    </location>
    <ligand>
        <name>substrate</name>
    </ligand>
</feature>
<evidence type="ECO:0000256" key="6">
    <source>
        <dbReference type="HAMAP-Rule" id="MF_00020"/>
    </source>
</evidence>
<evidence type="ECO:0000256" key="1">
    <source>
        <dbReference type="ARBA" id="ARBA00008748"/>
    </source>
</evidence>